<gene>
    <name evidence="2" type="ORF">GGQ54_001280</name>
</gene>
<organism evidence="2 3">
    <name type="scientific">Naumannella cuiyingiana</name>
    <dbReference type="NCBI Taxonomy" id="1347891"/>
    <lineage>
        <taxon>Bacteria</taxon>
        <taxon>Bacillati</taxon>
        <taxon>Actinomycetota</taxon>
        <taxon>Actinomycetes</taxon>
        <taxon>Propionibacteriales</taxon>
        <taxon>Propionibacteriaceae</taxon>
        <taxon>Naumannella</taxon>
    </lineage>
</organism>
<feature type="transmembrane region" description="Helical" evidence="1">
    <location>
        <begin position="102"/>
        <end position="121"/>
    </location>
</feature>
<keyword evidence="3" id="KW-1185">Reference proteome</keyword>
<sequence>MTQPTPARDPETPGLRSEDIEATLSVARDQPDLTPALVDSFADRVQAEIERRSRAGELAQQNASTSAAEAAKADSTQQMVLGIVSLGVGIPLTAIAAGTTGIAGLLIAWIGIALVNMAYALRKNRRSGS</sequence>
<dbReference type="Proteomes" id="UP000527616">
    <property type="component" value="Unassembled WGS sequence"/>
</dbReference>
<evidence type="ECO:0000256" key="1">
    <source>
        <dbReference type="SAM" id="Phobius"/>
    </source>
</evidence>
<comment type="caution">
    <text evidence="2">The sequence shown here is derived from an EMBL/GenBank/DDBJ whole genome shotgun (WGS) entry which is preliminary data.</text>
</comment>
<protein>
    <submittedName>
        <fullName evidence="2">Uncharacterized protein</fullName>
    </submittedName>
</protein>
<dbReference type="RefSeq" id="WP_179444641.1">
    <property type="nucleotide sequence ID" value="NZ_JACBZS010000001.1"/>
</dbReference>
<evidence type="ECO:0000313" key="2">
    <source>
        <dbReference type="EMBL" id="NYI70720.1"/>
    </source>
</evidence>
<feature type="transmembrane region" description="Helical" evidence="1">
    <location>
        <begin position="79"/>
        <end position="96"/>
    </location>
</feature>
<proteinExistence type="predicted"/>
<keyword evidence="1" id="KW-0812">Transmembrane</keyword>
<evidence type="ECO:0000313" key="3">
    <source>
        <dbReference type="Proteomes" id="UP000527616"/>
    </source>
</evidence>
<keyword evidence="1" id="KW-0472">Membrane</keyword>
<keyword evidence="1" id="KW-1133">Transmembrane helix</keyword>
<dbReference type="AlphaFoldDB" id="A0A7Z0D864"/>
<accession>A0A7Z0D864</accession>
<name>A0A7Z0D864_9ACTN</name>
<dbReference type="EMBL" id="JACBZS010000001">
    <property type="protein sequence ID" value="NYI70720.1"/>
    <property type="molecule type" value="Genomic_DNA"/>
</dbReference>
<reference evidence="2 3" key="1">
    <citation type="submission" date="2020-07" db="EMBL/GenBank/DDBJ databases">
        <title>Sequencing the genomes of 1000 actinobacteria strains.</title>
        <authorList>
            <person name="Klenk H.-P."/>
        </authorList>
    </citation>
    <scope>NUCLEOTIDE SEQUENCE [LARGE SCALE GENOMIC DNA]</scope>
    <source>
        <strain evidence="2 3">DSM 103164</strain>
    </source>
</reference>